<name>A0A2W7QGM8_9RHOB</name>
<evidence type="ECO:0000313" key="2">
    <source>
        <dbReference type="EMBL" id="PZX46486.1"/>
    </source>
</evidence>
<evidence type="ECO:0000259" key="1">
    <source>
        <dbReference type="Pfam" id="PF13524"/>
    </source>
</evidence>
<keyword evidence="2" id="KW-0808">Transferase</keyword>
<evidence type="ECO:0000313" key="3">
    <source>
        <dbReference type="Proteomes" id="UP000249538"/>
    </source>
</evidence>
<organism evidence="2 3">
    <name type="scientific">Cereibacter changlensis</name>
    <dbReference type="NCBI Taxonomy" id="402884"/>
    <lineage>
        <taxon>Bacteria</taxon>
        <taxon>Pseudomonadati</taxon>
        <taxon>Pseudomonadota</taxon>
        <taxon>Alphaproteobacteria</taxon>
        <taxon>Rhodobacterales</taxon>
        <taxon>Paracoccaceae</taxon>
        <taxon>Cereibacter</taxon>
    </lineage>
</organism>
<protein>
    <submittedName>
        <fullName evidence="2">Glycosyl transferase family 1</fullName>
    </submittedName>
</protein>
<dbReference type="Pfam" id="PF13524">
    <property type="entry name" value="Glyco_trans_1_2"/>
    <property type="match status" value="1"/>
</dbReference>
<dbReference type="InterPro" id="IPR055259">
    <property type="entry name" value="YkvP/CgeB_Glyco_trans-like"/>
</dbReference>
<dbReference type="Proteomes" id="UP000249538">
    <property type="component" value="Unassembled WGS sequence"/>
</dbReference>
<dbReference type="EMBL" id="QKZS01000049">
    <property type="protein sequence ID" value="PZX46486.1"/>
    <property type="molecule type" value="Genomic_DNA"/>
</dbReference>
<comment type="caution">
    <text evidence="2">The sequence shown here is derived from an EMBL/GenBank/DDBJ whole genome shotgun (WGS) entry which is preliminary data.</text>
</comment>
<sequence length="390" mass="44824">MTARNCLFISTFNMDARPWSGVPFEFADVVSELETTTVLAPRDRFYDKNNQSRPPSLSDRIDAKLRRLQGKYVPRMEPVKLEEDYDVTFYTCQFIYEIEEIEQIRRWRQRSGIAVLFILETFSSTFGRWKDKLRLMDSFDHVFVLNGSSMGQLARYTSTPITQLSTATDCLMTTPFASQPERGIDLCCLGRRDPKLHERLLAIVQEHGWHYHYDVWTNFEMRDSWSEVRRFNAEMIKRSRYYLSFDPGDKSALRESVARDRVLTTRYFEGAAGGAVVLGSAPDCAEYHDAFDWPDALVPLQGDPAPVLRELEADPQRVARIRRDNVANSLRKHDWAHRWKRVVDTLGLAPTLNHELRLQRLALMAAQVESFDAGQQDSGNVIPFGVAAAG</sequence>
<gene>
    <name evidence="2" type="ORF">LX76_04636</name>
</gene>
<dbReference type="GO" id="GO:0016740">
    <property type="term" value="F:transferase activity"/>
    <property type="evidence" value="ECO:0007669"/>
    <property type="project" value="UniProtKB-KW"/>
</dbReference>
<proteinExistence type="predicted"/>
<reference evidence="2 3" key="1">
    <citation type="submission" date="2018-06" db="EMBL/GenBank/DDBJ databases">
        <title>Genomic Encyclopedia of Archaeal and Bacterial Type Strains, Phase II (KMG-II): from individual species to whole genera.</title>
        <authorList>
            <person name="Goeker M."/>
        </authorList>
    </citation>
    <scope>NUCLEOTIDE SEQUENCE [LARGE SCALE GENOMIC DNA]</scope>
    <source>
        <strain evidence="2 3">DSM 18774</strain>
    </source>
</reference>
<accession>A0A2W7QGM8</accession>
<dbReference type="RefSeq" id="WP_111467639.1">
    <property type="nucleotide sequence ID" value="NZ_QKZS01000049.1"/>
</dbReference>
<dbReference type="AlphaFoldDB" id="A0A2W7QGM8"/>
<feature type="domain" description="Spore protein YkvP/CgeB glycosyl transferase-like" evidence="1">
    <location>
        <begin position="233"/>
        <end position="343"/>
    </location>
</feature>